<evidence type="ECO:0000313" key="2">
    <source>
        <dbReference type="EMBL" id="CAD5212290.1"/>
    </source>
</evidence>
<name>A0A1I7SIS2_BURXY</name>
<keyword evidence="5" id="KW-1185">Reference proteome</keyword>
<accession>A0A1I7SIS2</accession>
<dbReference type="AlphaFoldDB" id="A0A1I7SIS2"/>
<dbReference type="EMBL" id="CAJFDI010000001">
    <property type="protein sequence ID" value="CAD5212290.1"/>
    <property type="molecule type" value="Genomic_DNA"/>
</dbReference>
<proteinExistence type="predicted"/>
<organism evidence="4 6">
    <name type="scientific">Bursaphelenchus xylophilus</name>
    <name type="common">Pinewood nematode worm</name>
    <name type="synonym">Aphelenchoides xylophilus</name>
    <dbReference type="NCBI Taxonomy" id="6326"/>
    <lineage>
        <taxon>Eukaryota</taxon>
        <taxon>Metazoa</taxon>
        <taxon>Ecdysozoa</taxon>
        <taxon>Nematoda</taxon>
        <taxon>Chromadorea</taxon>
        <taxon>Rhabditida</taxon>
        <taxon>Tylenchina</taxon>
        <taxon>Tylenchomorpha</taxon>
        <taxon>Aphelenchoidea</taxon>
        <taxon>Aphelenchoididae</taxon>
        <taxon>Bursaphelenchus</taxon>
    </lineage>
</organism>
<evidence type="ECO:0000313" key="5">
    <source>
        <dbReference type="Proteomes" id="UP000659654"/>
    </source>
</evidence>
<protein>
    <submittedName>
        <fullName evidence="2">(pine wood nematode) hypothetical protein</fullName>
    </submittedName>
</protein>
<sequence length="334" mass="37684">MKLIGLYADLEIVVSTKDNPVQCHVKAPSLLGNYNLLWYNAAVNLMDKVIRVQESFLFRLNDIEFKEAPARLSGIAKANGFDLIRVFFKPKPSDPRCRMLRLFLMAKCDDSFKLWCSLKADGIEAIDDKDWPKNSNGTDKFERPTLSKVRLEVEVVKMEKGPINSQEIVLICINNTLLQKAKATRVNLLVSPHYGQQERRNKIAKVERWTPIDVDTASIQKFNSTTFPQDLTPDQIEGVEHAFSQELGIVMESMNTIENFCLGSDMMRQKPAGGFHRIVQLALFEKKDPAFGNNPSGRDEPSGPTEALREADERQSGLRILQRHVLLPPNGSTG</sequence>
<dbReference type="Proteomes" id="UP000659654">
    <property type="component" value="Unassembled WGS sequence"/>
</dbReference>
<evidence type="ECO:0000313" key="3">
    <source>
        <dbReference type="EMBL" id="CAG9090192.1"/>
    </source>
</evidence>
<evidence type="ECO:0000313" key="6">
    <source>
        <dbReference type="WBParaSite" id="BXY_1294500.1"/>
    </source>
</evidence>
<feature type="compositionally biased region" description="Basic and acidic residues" evidence="1">
    <location>
        <begin position="297"/>
        <end position="316"/>
    </location>
</feature>
<dbReference type="Proteomes" id="UP000582659">
    <property type="component" value="Unassembled WGS sequence"/>
</dbReference>
<dbReference type="Proteomes" id="UP000095284">
    <property type="component" value="Unplaced"/>
</dbReference>
<reference evidence="6" key="1">
    <citation type="submission" date="2016-11" db="UniProtKB">
        <authorList>
            <consortium name="WormBaseParasite"/>
        </authorList>
    </citation>
    <scope>IDENTIFICATION</scope>
</reference>
<evidence type="ECO:0000256" key="1">
    <source>
        <dbReference type="SAM" id="MobiDB-lite"/>
    </source>
</evidence>
<dbReference type="WBParaSite" id="BXY_1294500.1">
    <property type="protein sequence ID" value="BXY_1294500.1"/>
    <property type="gene ID" value="BXY_1294500"/>
</dbReference>
<reference evidence="3" key="2">
    <citation type="submission" date="2020-08" db="EMBL/GenBank/DDBJ databases">
        <authorList>
            <person name="Kikuchi T."/>
        </authorList>
    </citation>
    <scope>NUCLEOTIDE SEQUENCE</scope>
    <source>
        <strain evidence="2">Ka4C1</strain>
    </source>
</reference>
<evidence type="ECO:0000313" key="4">
    <source>
        <dbReference type="Proteomes" id="UP000095284"/>
    </source>
</evidence>
<dbReference type="EMBL" id="CAJFCV020000001">
    <property type="protein sequence ID" value="CAG9090192.1"/>
    <property type="molecule type" value="Genomic_DNA"/>
</dbReference>
<feature type="region of interest" description="Disordered" evidence="1">
    <location>
        <begin position="289"/>
        <end position="334"/>
    </location>
</feature>
<gene>
    <name evidence="2" type="ORF">BXYJ_LOCUS2846</name>
</gene>